<feature type="transmembrane region" description="Helical" evidence="6">
    <location>
        <begin position="308"/>
        <end position="336"/>
    </location>
</feature>
<evidence type="ECO:0000313" key="8">
    <source>
        <dbReference type="EMBL" id="TGA97998.1"/>
    </source>
</evidence>
<comment type="similarity">
    <text evidence="2">Belongs to the oxidase-dependent Fe transporter (OFeT) (TC 9.A.10.1) family.</text>
</comment>
<dbReference type="RefSeq" id="WP_135348662.1">
    <property type="nucleotide sequence ID" value="NZ_SRJD01000010.1"/>
</dbReference>
<dbReference type="InterPro" id="IPR004923">
    <property type="entry name" value="FTR1/Fip1/EfeU"/>
</dbReference>
<name>A0A4Z0GNY3_9BACL</name>
<feature type="transmembrane region" description="Helical" evidence="6">
    <location>
        <begin position="163"/>
        <end position="186"/>
    </location>
</feature>
<accession>A0A4Z0GNY3</accession>
<dbReference type="AlphaFoldDB" id="A0A4Z0GNY3"/>
<feature type="transmembrane region" description="Helical" evidence="6">
    <location>
        <begin position="131"/>
        <end position="151"/>
    </location>
</feature>
<evidence type="ECO:0000256" key="1">
    <source>
        <dbReference type="ARBA" id="ARBA00004141"/>
    </source>
</evidence>
<dbReference type="Pfam" id="PF03239">
    <property type="entry name" value="FTR1"/>
    <property type="match status" value="1"/>
</dbReference>
<evidence type="ECO:0000256" key="2">
    <source>
        <dbReference type="ARBA" id="ARBA00008333"/>
    </source>
</evidence>
<organism evidence="8 9">
    <name type="scientific">Sporolactobacillus shoreae</name>
    <dbReference type="NCBI Taxonomy" id="1465501"/>
    <lineage>
        <taxon>Bacteria</taxon>
        <taxon>Bacillati</taxon>
        <taxon>Bacillota</taxon>
        <taxon>Bacilli</taxon>
        <taxon>Bacillales</taxon>
        <taxon>Sporolactobacillaceae</taxon>
        <taxon>Sporolactobacillus</taxon>
    </lineage>
</organism>
<dbReference type="PANTHER" id="PTHR31632">
    <property type="entry name" value="IRON TRANSPORTER FTH1"/>
    <property type="match status" value="1"/>
</dbReference>
<evidence type="ECO:0000256" key="7">
    <source>
        <dbReference type="SAM" id="SignalP"/>
    </source>
</evidence>
<feature type="chain" id="PRO_5021393207" description="FTR1 family iron permease" evidence="7">
    <location>
        <begin position="29"/>
        <end position="390"/>
    </location>
</feature>
<feature type="transmembrane region" description="Helical" evidence="6">
    <location>
        <begin position="276"/>
        <end position="296"/>
    </location>
</feature>
<reference evidence="8 9" key="1">
    <citation type="journal article" date="2015" name="Int. J. Syst. Evol. Microbiol.">
        <title>Sporolactobacillus shoreae sp. nov. and Sporolactobacillus spathodeae sp. nov., two spore-forming lactic acid bacteria isolated from tree barks in Thailand.</title>
        <authorList>
            <person name="Thamacharoensuk T."/>
            <person name="Kitahara M."/>
            <person name="Ohkuma M."/>
            <person name="Thongchul N."/>
            <person name="Tanasupawat S."/>
        </authorList>
    </citation>
    <scope>NUCLEOTIDE SEQUENCE [LARGE SCALE GENOMIC DNA]</scope>
    <source>
        <strain evidence="8 9">BK92</strain>
    </source>
</reference>
<dbReference type="PANTHER" id="PTHR31632:SF2">
    <property type="entry name" value="PLASMA MEMBRANE IRON PERMEASE"/>
    <property type="match status" value="1"/>
</dbReference>
<feature type="transmembrane region" description="Helical" evidence="6">
    <location>
        <begin position="198"/>
        <end position="217"/>
    </location>
</feature>
<sequence>MLVTRYMKGFIVSLIALFMVLNPIPSFAKDANASLPAYIEKLGGAKQSMQDGDWEKAAAQVKQLKKDWMSVEGDVVSQSHGVYEKSEKSLGMMDGYLSSPSSREKALPVIDEMIDNLQPLASANYGVWDAALIPIREGLEAVLVIGGLLTFAKKAGSKQAKIWVWSGTSLAILVCTAIGALVTFLFSTEAFGTNNSLINGWSGVLASLMLLYVGYWLHRNADITRWNQFIRSKTEQALSLRRMTIFAVLAFVAVLREGLETVIFLFGLAGRMPASKLVLGIALGLGILTVIGFLMLRLSAILPLRPFFLVSSIIVFYLCFKFMGSGIHSLQMAGVLPSTISDALPSFNGLSIFPSWYSTIPQLLALLIFIFIFIRGQKFTSRTKKTTEEN</sequence>
<comment type="subcellular location">
    <subcellularLocation>
        <location evidence="1">Membrane</location>
        <topology evidence="1">Multi-pass membrane protein</topology>
    </subcellularLocation>
</comment>
<dbReference type="OrthoDB" id="8215804at2"/>
<keyword evidence="7" id="KW-0732">Signal</keyword>
<dbReference type="EMBL" id="SRJD01000010">
    <property type="protein sequence ID" value="TGA97998.1"/>
    <property type="molecule type" value="Genomic_DNA"/>
</dbReference>
<feature type="signal peptide" evidence="7">
    <location>
        <begin position="1"/>
        <end position="28"/>
    </location>
</feature>
<evidence type="ECO:0000256" key="5">
    <source>
        <dbReference type="ARBA" id="ARBA00023136"/>
    </source>
</evidence>
<protein>
    <recommendedName>
        <fullName evidence="10">FTR1 family iron permease</fullName>
    </recommendedName>
</protein>
<proteinExistence type="inferred from homology"/>
<evidence type="ECO:0000256" key="4">
    <source>
        <dbReference type="ARBA" id="ARBA00022989"/>
    </source>
</evidence>
<keyword evidence="3 6" id="KW-0812">Transmembrane</keyword>
<keyword evidence="5 6" id="KW-0472">Membrane</keyword>
<keyword evidence="4 6" id="KW-1133">Transmembrane helix</keyword>
<gene>
    <name evidence="8" type="ORF">E4665_10060</name>
</gene>
<dbReference type="GO" id="GO:0015093">
    <property type="term" value="F:ferrous iron transmembrane transporter activity"/>
    <property type="evidence" value="ECO:0007669"/>
    <property type="project" value="TreeGrafter"/>
</dbReference>
<dbReference type="GO" id="GO:0033573">
    <property type="term" value="C:high-affinity iron permease complex"/>
    <property type="evidence" value="ECO:0007669"/>
    <property type="project" value="InterPro"/>
</dbReference>
<evidence type="ECO:0008006" key="10">
    <source>
        <dbReference type="Google" id="ProtNLM"/>
    </source>
</evidence>
<feature type="transmembrane region" description="Helical" evidence="6">
    <location>
        <begin position="356"/>
        <end position="374"/>
    </location>
</feature>
<keyword evidence="9" id="KW-1185">Reference proteome</keyword>
<evidence type="ECO:0000256" key="3">
    <source>
        <dbReference type="ARBA" id="ARBA00022692"/>
    </source>
</evidence>
<evidence type="ECO:0000313" key="9">
    <source>
        <dbReference type="Proteomes" id="UP000298347"/>
    </source>
</evidence>
<dbReference type="Proteomes" id="UP000298347">
    <property type="component" value="Unassembled WGS sequence"/>
</dbReference>
<evidence type="ECO:0000256" key="6">
    <source>
        <dbReference type="SAM" id="Phobius"/>
    </source>
</evidence>
<comment type="caution">
    <text evidence="8">The sequence shown here is derived from an EMBL/GenBank/DDBJ whole genome shotgun (WGS) entry which is preliminary data.</text>
</comment>